<dbReference type="InterPro" id="IPR036890">
    <property type="entry name" value="HATPase_C_sf"/>
</dbReference>
<keyword evidence="10" id="KW-0067">ATP-binding</keyword>
<keyword evidence="7 15" id="KW-0812">Transmembrane</keyword>
<comment type="caution">
    <text evidence="17">The sequence shown here is derived from an EMBL/GenBank/DDBJ whole genome shotgun (WGS) entry which is preliminary data.</text>
</comment>
<dbReference type="RefSeq" id="WP_117452785.1">
    <property type="nucleotide sequence ID" value="NZ_JAKVPQ010000004.1"/>
</dbReference>
<dbReference type="PANTHER" id="PTHR45528:SF1">
    <property type="entry name" value="SENSOR HISTIDINE KINASE CPXA"/>
    <property type="match status" value="1"/>
</dbReference>
<keyword evidence="12" id="KW-0902">Two-component regulatory system</keyword>
<dbReference type="Gene3D" id="1.10.287.130">
    <property type="match status" value="1"/>
</dbReference>
<dbReference type="InterPro" id="IPR036097">
    <property type="entry name" value="HisK_dim/P_sf"/>
</dbReference>
<evidence type="ECO:0000256" key="4">
    <source>
        <dbReference type="ARBA" id="ARBA00022475"/>
    </source>
</evidence>
<evidence type="ECO:0000256" key="1">
    <source>
        <dbReference type="ARBA" id="ARBA00000085"/>
    </source>
</evidence>
<evidence type="ECO:0000256" key="12">
    <source>
        <dbReference type="ARBA" id="ARBA00023012"/>
    </source>
</evidence>
<comment type="catalytic activity">
    <reaction evidence="1">
        <text>ATP + protein L-histidine = ADP + protein N-phospho-L-histidine.</text>
        <dbReference type="EC" id="2.7.13.3"/>
    </reaction>
</comment>
<evidence type="ECO:0000256" key="5">
    <source>
        <dbReference type="ARBA" id="ARBA00022553"/>
    </source>
</evidence>
<keyword evidence="11 15" id="KW-1133">Transmembrane helix</keyword>
<keyword evidence="9 17" id="KW-0418">Kinase</keyword>
<evidence type="ECO:0000256" key="9">
    <source>
        <dbReference type="ARBA" id="ARBA00022777"/>
    </source>
</evidence>
<dbReference type="EC" id="2.7.13.3" evidence="3"/>
<keyword evidence="18" id="KW-1185">Reference proteome</keyword>
<keyword evidence="13 15" id="KW-0472">Membrane</keyword>
<dbReference type="Proteomes" id="UP001202402">
    <property type="component" value="Unassembled WGS sequence"/>
</dbReference>
<evidence type="ECO:0000256" key="7">
    <source>
        <dbReference type="ARBA" id="ARBA00022692"/>
    </source>
</evidence>
<evidence type="ECO:0000256" key="10">
    <source>
        <dbReference type="ARBA" id="ARBA00022840"/>
    </source>
</evidence>
<keyword evidence="5" id="KW-0597">Phosphoprotein</keyword>
<dbReference type="InterPro" id="IPR005467">
    <property type="entry name" value="His_kinase_dom"/>
</dbReference>
<feature type="transmembrane region" description="Helical" evidence="15">
    <location>
        <begin position="12"/>
        <end position="34"/>
    </location>
</feature>
<evidence type="ECO:0000256" key="11">
    <source>
        <dbReference type="ARBA" id="ARBA00022989"/>
    </source>
</evidence>
<dbReference type="SUPFAM" id="SSF47384">
    <property type="entry name" value="Homodimeric domain of signal transducing histidine kinase"/>
    <property type="match status" value="1"/>
</dbReference>
<dbReference type="InterPro" id="IPR003661">
    <property type="entry name" value="HisK_dim/P_dom"/>
</dbReference>
<dbReference type="CDD" id="cd00082">
    <property type="entry name" value="HisKA"/>
    <property type="match status" value="1"/>
</dbReference>
<evidence type="ECO:0000259" key="16">
    <source>
        <dbReference type="PROSITE" id="PS50109"/>
    </source>
</evidence>
<evidence type="ECO:0000313" key="18">
    <source>
        <dbReference type="Proteomes" id="UP001202402"/>
    </source>
</evidence>
<feature type="domain" description="Histidine kinase" evidence="16">
    <location>
        <begin position="146"/>
        <end position="361"/>
    </location>
</feature>
<dbReference type="SUPFAM" id="SSF55874">
    <property type="entry name" value="ATPase domain of HSP90 chaperone/DNA topoisomerase II/histidine kinase"/>
    <property type="match status" value="1"/>
</dbReference>
<evidence type="ECO:0000256" key="2">
    <source>
        <dbReference type="ARBA" id="ARBA00004651"/>
    </source>
</evidence>
<evidence type="ECO:0000256" key="6">
    <source>
        <dbReference type="ARBA" id="ARBA00022679"/>
    </source>
</evidence>
<accession>A0ABS9R5H1</accession>
<evidence type="ECO:0000256" key="15">
    <source>
        <dbReference type="SAM" id="Phobius"/>
    </source>
</evidence>
<evidence type="ECO:0000313" key="17">
    <source>
        <dbReference type="EMBL" id="MCH4284905.1"/>
    </source>
</evidence>
<dbReference type="SMART" id="SM00388">
    <property type="entry name" value="HisKA"/>
    <property type="match status" value="1"/>
</dbReference>
<dbReference type="SMART" id="SM00387">
    <property type="entry name" value="HATPase_c"/>
    <property type="match status" value="1"/>
</dbReference>
<keyword evidence="4" id="KW-1003">Cell membrane</keyword>
<dbReference type="EMBL" id="JAKVPQ010000004">
    <property type="protein sequence ID" value="MCH4284905.1"/>
    <property type="molecule type" value="Genomic_DNA"/>
</dbReference>
<sequence>MKKYLNPVKWKLFLRYMLILLIFVMLGLFIVYMFDDVLNGLIIDVLQLINGNPFETFSKLFKIFLPFIVACFCFILVYFLCKDLTLSMRTLMDGMDDIMRKQRNKVVFPKEMRKAQGALMKVVDEYQAYLKSAKNDEEKKKDLIYLLAQDIRMPLAKIMMYLDFLESEQRISSEVKMDYIVHVLDESLLLEDMMNEFFDITRFNLQYAKWTPEEMFMDRMMEQVIDECYYMAEDKAMQIRLVQDSHLSLYADSAKVARVMRDLINTMIYVGNKGEVIDISLRQRNHDYFVHMQVDGPHFQSDVIAHMFHNFYRLEEVNDASKGHAMGLGIAKQIIDMMKGSIRAESIGKRFSFYVKIPVHEKPEDDIIKSGDKNESRSERKVSCRN</sequence>
<organism evidence="17 18">
    <name type="scientific">Amedibacillus hominis</name>
    <dbReference type="NCBI Taxonomy" id="2897776"/>
    <lineage>
        <taxon>Bacteria</taxon>
        <taxon>Bacillati</taxon>
        <taxon>Bacillota</taxon>
        <taxon>Erysipelotrichia</taxon>
        <taxon>Erysipelotrichales</taxon>
        <taxon>Erysipelotrichaceae</taxon>
        <taxon>Amedibacillus</taxon>
    </lineage>
</organism>
<keyword evidence="8" id="KW-0547">Nucleotide-binding</keyword>
<dbReference type="InterPro" id="IPR003594">
    <property type="entry name" value="HATPase_dom"/>
</dbReference>
<feature type="transmembrane region" description="Helical" evidence="15">
    <location>
        <begin position="63"/>
        <end position="81"/>
    </location>
</feature>
<dbReference type="PROSITE" id="PS50109">
    <property type="entry name" value="HIS_KIN"/>
    <property type="match status" value="1"/>
</dbReference>
<dbReference type="Gene3D" id="3.30.565.10">
    <property type="entry name" value="Histidine kinase-like ATPase, C-terminal domain"/>
    <property type="match status" value="1"/>
</dbReference>
<reference evidence="17 18" key="1">
    <citation type="submission" date="2022-02" db="EMBL/GenBank/DDBJ databases">
        <title>Genome of Erysipelotrichaceae sp. nov. NSJ-176 isolated from human feces.</title>
        <authorList>
            <person name="Abdugheni R."/>
        </authorList>
    </citation>
    <scope>NUCLEOTIDE SEQUENCE [LARGE SCALE GENOMIC DNA]</scope>
    <source>
        <strain evidence="17 18">NSJ-176</strain>
    </source>
</reference>
<feature type="region of interest" description="Disordered" evidence="14">
    <location>
        <begin position="365"/>
        <end position="386"/>
    </location>
</feature>
<proteinExistence type="predicted"/>
<protein>
    <recommendedName>
        <fullName evidence="3">histidine kinase</fullName>
        <ecNumber evidence="3">2.7.13.3</ecNumber>
    </recommendedName>
</protein>
<gene>
    <name evidence="17" type="ORF">LQE99_07140</name>
</gene>
<dbReference type="Pfam" id="PF02518">
    <property type="entry name" value="HATPase_c"/>
    <property type="match status" value="1"/>
</dbReference>
<name>A0ABS9R5H1_9FIRM</name>
<evidence type="ECO:0000256" key="13">
    <source>
        <dbReference type="ARBA" id="ARBA00023136"/>
    </source>
</evidence>
<keyword evidence="6" id="KW-0808">Transferase</keyword>
<comment type="subcellular location">
    <subcellularLocation>
        <location evidence="2">Cell membrane</location>
        <topology evidence="2">Multi-pass membrane protein</topology>
    </subcellularLocation>
</comment>
<dbReference type="GO" id="GO:0016301">
    <property type="term" value="F:kinase activity"/>
    <property type="evidence" value="ECO:0007669"/>
    <property type="project" value="UniProtKB-KW"/>
</dbReference>
<evidence type="ECO:0000256" key="3">
    <source>
        <dbReference type="ARBA" id="ARBA00012438"/>
    </source>
</evidence>
<dbReference type="InterPro" id="IPR050398">
    <property type="entry name" value="HssS/ArlS-like"/>
</dbReference>
<dbReference type="PANTHER" id="PTHR45528">
    <property type="entry name" value="SENSOR HISTIDINE KINASE CPXA"/>
    <property type="match status" value="1"/>
</dbReference>
<evidence type="ECO:0000256" key="8">
    <source>
        <dbReference type="ARBA" id="ARBA00022741"/>
    </source>
</evidence>
<evidence type="ECO:0000256" key="14">
    <source>
        <dbReference type="SAM" id="MobiDB-lite"/>
    </source>
</evidence>